<dbReference type="InterPro" id="IPR051209">
    <property type="entry name" value="FAD-bind_Monooxygenase_sf"/>
</dbReference>
<keyword evidence="2" id="KW-1185">Reference proteome</keyword>
<dbReference type="PANTHER" id="PTHR42877:SF4">
    <property type="entry name" value="FAD_NAD(P)-BINDING DOMAIN-CONTAINING PROTEIN-RELATED"/>
    <property type="match status" value="1"/>
</dbReference>
<dbReference type="SUPFAM" id="SSF51905">
    <property type="entry name" value="FAD/NAD(P)-binding domain"/>
    <property type="match status" value="2"/>
</dbReference>
<dbReference type="OrthoDB" id="312624at2"/>
<proteinExistence type="predicted"/>
<name>A0A286NVD6_9BACT</name>
<protein>
    <submittedName>
        <fullName evidence="1">4-hydroxyacetophenone monooxygenase</fullName>
    </submittedName>
</protein>
<dbReference type="RefSeq" id="WP_095975946.1">
    <property type="nucleotide sequence ID" value="NZ_CP022163.1"/>
</dbReference>
<dbReference type="GO" id="GO:0004497">
    <property type="term" value="F:monooxygenase activity"/>
    <property type="evidence" value="ECO:0007669"/>
    <property type="project" value="UniProtKB-KW"/>
</dbReference>
<organism evidence="1 2">
    <name type="scientific">Melittangium boletus DSM 14713</name>
    <dbReference type="NCBI Taxonomy" id="1294270"/>
    <lineage>
        <taxon>Bacteria</taxon>
        <taxon>Pseudomonadati</taxon>
        <taxon>Myxococcota</taxon>
        <taxon>Myxococcia</taxon>
        <taxon>Myxococcales</taxon>
        <taxon>Cystobacterineae</taxon>
        <taxon>Archangiaceae</taxon>
        <taxon>Melittangium</taxon>
    </lineage>
</organism>
<keyword evidence="1" id="KW-0560">Oxidoreductase</keyword>
<dbReference type="AlphaFoldDB" id="A0A286NVD6"/>
<gene>
    <name evidence="1" type="ORF">MEBOL_000530</name>
</gene>
<dbReference type="InterPro" id="IPR036188">
    <property type="entry name" value="FAD/NAD-bd_sf"/>
</dbReference>
<dbReference type="Gene3D" id="3.50.50.60">
    <property type="entry name" value="FAD/NAD(P)-binding domain"/>
    <property type="match status" value="2"/>
</dbReference>
<dbReference type="Proteomes" id="UP000217289">
    <property type="component" value="Chromosome"/>
</dbReference>
<dbReference type="EMBL" id="CP022163">
    <property type="protein sequence ID" value="ATB27095.1"/>
    <property type="molecule type" value="Genomic_DNA"/>
</dbReference>
<dbReference type="PANTHER" id="PTHR42877">
    <property type="entry name" value="L-ORNITHINE N(5)-MONOOXYGENASE-RELATED"/>
    <property type="match status" value="1"/>
</dbReference>
<dbReference type="Pfam" id="PF13738">
    <property type="entry name" value="Pyr_redox_3"/>
    <property type="match status" value="1"/>
</dbReference>
<evidence type="ECO:0000313" key="1">
    <source>
        <dbReference type="EMBL" id="ATB27095.1"/>
    </source>
</evidence>
<dbReference type="KEGG" id="mbd:MEBOL_000530"/>
<reference evidence="1 2" key="1">
    <citation type="submission" date="2017-06" db="EMBL/GenBank/DDBJ databases">
        <authorList>
            <person name="Kim H.J."/>
            <person name="Triplett B.A."/>
        </authorList>
    </citation>
    <scope>NUCLEOTIDE SEQUENCE [LARGE SCALE GENOMIC DNA]</scope>
    <source>
        <strain evidence="1 2">DSM 14713</strain>
    </source>
</reference>
<sequence length="506" mass="56024">MGRIRRASESPVSEPRHVHVVIVGSGFGGLGAAIRLKQRGVDDFLILERADSVGGVWRDNSYPGCACDVQSHLFSFSFAPNPRWTHDYSPQAEIWEYLRDCASRFGLTPHLRFGHELLEAEWNDARRRWQLKTSKGAFTADVLVSAMGGLSEPSVPPLPGLDTFEGKVMHSARWDHSHALAGRRVAVVGTGASAIQFVPRIQPEVARLSLFQRTPPWILPRGNRAISARARRLFQRVPAAQWLARAGLFAKHESLLLAFRHPSIMRWVRRHSLRHLERSVPDPLLRARLTPDYQIGCKRVLVSDDYLPSLTQPNVELITDAIQEIRARSILTRAGSEHEVDTIILGTGFVVADHPSSRRIRGRDGRSLAEVFAGSPKAHLGVTVSGFPNLFMLLGPNTSLGHTSVVLMIEAQVEHLLNALDFMRAGGVAAVEPSPEAQASFVAAVDERTLGSVWNQGGCTSWYLDDTGRNSALWPGFTFTYRRRVERFDPGEYLSLPPLLPASTGT</sequence>
<dbReference type="PRINTS" id="PR00411">
    <property type="entry name" value="PNDRDTASEI"/>
</dbReference>
<accession>A0A286NVD6</accession>
<dbReference type="PRINTS" id="PR00368">
    <property type="entry name" value="FADPNR"/>
</dbReference>
<evidence type="ECO:0000313" key="2">
    <source>
        <dbReference type="Proteomes" id="UP000217289"/>
    </source>
</evidence>
<keyword evidence="1" id="KW-0503">Monooxygenase</keyword>